<sequence>MASGQQDEVLSHYLLVFCGMVIAAVATWKTINAIIGFSRMLLCIDNPYQRYFTKASPSLANFKRHVLEAPIFRKRHNQELRIHSRISFGTLPTRLQLVLMLAYFSMNLAFSIVGIGFNRSYDEFFTLIGSRTGVLATINMIPLFLLASRNNPLTPYLGIPFDLHNFFHRWLGRIVALEALAHTMAHLARSRFSRESLEMMTSPSEPFFMWGFIGTAALIGLCIQAWKPLRHAAYEIFKILHVGLAGLAIAGLWYHLMVGELAQIKYLFVIISFWAADHVIRGLRIAYLNIGISGSATTVEALPGDACRLVISMPRAWSPRPGQHAYLYMPGISLWQSHPFSIAWTDERNDLMPDRLFSDIQHSAAIRKPQLSFVIRARTGMTKSLYRKALATPGGITKIMCLVEGPYGVGNSLNSYGTVIFFAGGVGITHHLLYIRDLMVGIDEGTVAARKILLIWSIQHFEHFEWVMPWIKQLQALDEKNETLRIMIFVSRRHSLDMIPNPSFQGTVFCNRPNIGTLVAKEQEQQIGAMAVVSCGPGGFSDEVRQVVRAHQSKSNIDLIEESFSI</sequence>
<dbReference type="PANTHER" id="PTHR32361">
    <property type="entry name" value="FERRIC/CUPRIC REDUCTASE TRANSMEMBRANE COMPONENT"/>
    <property type="match status" value="1"/>
</dbReference>
<dbReference type="GO" id="GO:0015677">
    <property type="term" value="P:copper ion import"/>
    <property type="evidence" value="ECO:0007669"/>
    <property type="project" value="TreeGrafter"/>
</dbReference>
<dbReference type="InterPro" id="IPR013112">
    <property type="entry name" value="FAD-bd_8"/>
</dbReference>
<keyword evidence="10" id="KW-0406">Ion transport</keyword>
<proteinExistence type="inferred from homology"/>
<dbReference type="InterPro" id="IPR039261">
    <property type="entry name" value="FNR_nucleotide-bd"/>
</dbReference>
<dbReference type="SUPFAM" id="SSF52343">
    <property type="entry name" value="Ferredoxin reductase-like, C-terminal NADP-linked domain"/>
    <property type="match status" value="1"/>
</dbReference>
<dbReference type="AlphaFoldDB" id="A0A8K0SCK2"/>
<dbReference type="Proteomes" id="UP000813444">
    <property type="component" value="Unassembled WGS sequence"/>
</dbReference>
<dbReference type="PANTHER" id="PTHR32361:SF24">
    <property type="entry name" value="REDUCTASE, PUTATIVE (AFU_ORTHOLOGUE AFUA_3G10820)-RELATED"/>
    <property type="match status" value="1"/>
</dbReference>
<evidence type="ECO:0000256" key="12">
    <source>
        <dbReference type="ARBA" id="ARBA00048483"/>
    </source>
</evidence>
<protein>
    <recommendedName>
        <fullName evidence="3">ferric-chelate reductase (NADPH)</fullName>
        <ecNumber evidence="3">1.16.1.9</ecNumber>
    </recommendedName>
</protein>
<keyword evidence="6 13" id="KW-0812">Transmembrane</keyword>
<keyword evidence="5" id="KW-1003">Cell membrane</keyword>
<feature type="transmembrane region" description="Helical" evidence="13">
    <location>
        <begin position="97"/>
        <end position="117"/>
    </location>
</feature>
<keyword evidence="8 13" id="KW-1133">Transmembrane helix</keyword>
<evidence type="ECO:0000256" key="4">
    <source>
        <dbReference type="ARBA" id="ARBA00022448"/>
    </source>
</evidence>
<feature type="transmembrane region" description="Helical" evidence="13">
    <location>
        <begin position="12"/>
        <end position="31"/>
    </location>
</feature>
<dbReference type="GO" id="GO:0006879">
    <property type="term" value="P:intracellular iron ion homeostasis"/>
    <property type="evidence" value="ECO:0007669"/>
    <property type="project" value="TreeGrafter"/>
</dbReference>
<evidence type="ECO:0000256" key="10">
    <source>
        <dbReference type="ARBA" id="ARBA00023065"/>
    </source>
</evidence>
<dbReference type="Pfam" id="PF01794">
    <property type="entry name" value="Ferric_reduct"/>
    <property type="match status" value="1"/>
</dbReference>
<accession>A0A8K0SCK2</accession>
<feature type="domain" description="FAD-binding FR-type" evidence="14">
    <location>
        <begin position="272"/>
        <end position="413"/>
    </location>
</feature>
<evidence type="ECO:0000256" key="9">
    <source>
        <dbReference type="ARBA" id="ARBA00023002"/>
    </source>
</evidence>
<keyword evidence="4" id="KW-0813">Transport</keyword>
<comment type="similarity">
    <text evidence="2">Belongs to the ferric reductase (FRE) family.</text>
</comment>
<dbReference type="Pfam" id="PF08022">
    <property type="entry name" value="FAD_binding_8"/>
    <property type="match status" value="1"/>
</dbReference>
<dbReference type="PROSITE" id="PS51384">
    <property type="entry name" value="FAD_FR"/>
    <property type="match status" value="1"/>
</dbReference>
<dbReference type="GO" id="GO:0006826">
    <property type="term" value="P:iron ion transport"/>
    <property type="evidence" value="ECO:0007669"/>
    <property type="project" value="UniProtKB-ARBA"/>
</dbReference>
<evidence type="ECO:0000256" key="3">
    <source>
        <dbReference type="ARBA" id="ARBA00012668"/>
    </source>
</evidence>
<dbReference type="Gene3D" id="3.40.50.80">
    <property type="entry name" value="Nucleotide-binding domain of ferredoxin-NADP reductase (FNR) module"/>
    <property type="match status" value="1"/>
</dbReference>
<dbReference type="InterPro" id="IPR017938">
    <property type="entry name" value="Riboflavin_synthase-like_b-brl"/>
</dbReference>
<dbReference type="GO" id="GO:0052851">
    <property type="term" value="F:ferric-chelate reductase (NADPH) activity"/>
    <property type="evidence" value="ECO:0007669"/>
    <property type="project" value="UniProtKB-EC"/>
</dbReference>
<dbReference type="SFLD" id="SFLDG01168">
    <property type="entry name" value="Ferric_reductase_subgroup_(FRE"/>
    <property type="match status" value="1"/>
</dbReference>
<evidence type="ECO:0000256" key="6">
    <source>
        <dbReference type="ARBA" id="ARBA00022692"/>
    </source>
</evidence>
<evidence type="ECO:0000313" key="15">
    <source>
        <dbReference type="EMBL" id="KAH7304398.1"/>
    </source>
</evidence>
<keyword evidence="16" id="KW-1185">Reference proteome</keyword>
<comment type="catalytic activity">
    <reaction evidence="12">
        <text>2 a Fe(II)-siderophore + NADP(+) + H(+) = 2 a Fe(III)-siderophore + NADPH</text>
        <dbReference type="Rhea" id="RHEA:28795"/>
        <dbReference type="Rhea" id="RHEA-COMP:11342"/>
        <dbReference type="Rhea" id="RHEA-COMP:11344"/>
        <dbReference type="ChEBI" id="CHEBI:15378"/>
        <dbReference type="ChEBI" id="CHEBI:29033"/>
        <dbReference type="ChEBI" id="CHEBI:29034"/>
        <dbReference type="ChEBI" id="CHEBI:57783"/>
        <dbReference type="ChEBI" id="CHEBI:58349"/>
        <dbReference type="EC" id="1.16.1.9"/>
    </reaction>
</comment>
<comment type="subcellular location">
    <subcellularLocation>
        <location evidence="1">Cell membrane</location>
        <topology evidence="1">Multi-pass membrane protein</topology>
    </subcellularLocation>
</comment>
<evidence type="ECO:0000259" key="14">
    <source>
        <dbReference type="PROSITE" id="PS51384"/>
    </source>
</evidence>
<evidence type="ECO:0000256" key="5">
    <source>
        <dbReference type="ARBA" id="ARBA00022475"/>
    </source>
</evidence>
<evidence type="ECO:0000256" key="2">
    <source>
        <dbReference type="ARBA" id="ARBA00006278"/>
    </source>
</evidence>
<comment type="caution">
    <text evidence="15">The sequence shown here is derived from an EMBL/GenBank/DDBJ whole genome shotgun (WGS) entry which is preliminary data.</text>
</comment>
<keyword evidence="9" id="KW-0560">Oxidoreductase</keyword>
<dbReference type="OrthoDB" id="167398at2759"/>
<evidence type="ECO:0000256" key="7">
    <source>
        <dbReference type="ARBA" id="ARBA00022982"/>
    </source>
</evidence>
<dbReference type="SUPFAM" id="SSF63380">
    <property type="entry name" value="Riboflavin synthase domain-like"/>
    <property type="match status" value="1"/>
</dbReference>
<feature type="transmembrane region" description="Helical" evidence="13">
    <location>
        <begin position="207"/>
        <end position="226"/>
    </location>
</feature>
<dbReference type="SFLD" id="SFLDS00052">
    <property type="entry name" value="Ferric_Reductase_Domain"/>
    <property type="match status" value="1"/>
</dbReference>
<evidence type="ECO:0000256" key="11">
    <source>
        <dbReference type="ARBA" id="ARBA00023136"/>
    </source>
</evidence>
<evidence type="ECO:0000313" key="16">
    <source>
        <dbReference type="Proteomes" id="UP000813444"/>
    </source>
</evidence>
<keyword evidence="11 13" id="KW-0472">Membrane</keyword>
<feature type="transmembrane region" description="Helical" evidence="13">
    <location>
        <begin position="232"/>
        <end position="254"/>
    </location>
</feature>
<feature type="transmembrane region" description="Helical" evidence="13">
    <location>
        <begin position="124"/>
        <end position="147"/>
    </location>
</feature>
<name>A0A8K0SCK2_9HYPO</name>
<dbReference type="InterPro" id="IPR017927">
    <property type="entry name" value="FAD-bd_FR_type"/>
</dbReference>
<gene>
    <name evidence="15" type="ORF">B0I35DRAFT_495107</name>
</gene>
<dbReference type="InterPro" id="IPR013130">
    <property type="entry name" value="Fe3_Rdtase_TM_dom"/>
</dbReference>
<dbReference type="Pfam" id="PF08030">
    <property type="entry name" value="NAD_binding_6"/>
    <property type="match status" value="1"/>
</dbReference>
<evidence type="ECO:0000256" key="1">
    <source>
        <dbReference type="ARBA" id="ARBA00004651"/>
    </source>
</evidence>
<dbReference type="EMBL" id="JAGPNK010000023">
    <property type="protein sequence ID" value="KAH7304398.1"/>
    <property type="molecule type" value="Genomic_DNA"/>
</dbReference>
<organism evidence="15 16">
    <name type="scientific">Stachybotrys elegans</name>
    <dbReference type="NCBI Taxonomy" id="80388"/>
    <lineage>
        <taxon>Eukaryota</taxon>
        <taxon>Fungi</taxon>
        <taxon>Dikarya</taxon>
        <taxon>Ascomycota</taxon>
        <taxon>Pezizomycotina</taxon>
        <taxon>Sordariomycetes</taxon>
        <taxon>Hypocreomycetidae</taxon>
        <taxon>Hypocreales</taxon>
        <taxon>Stachybotryaceae</taxon>
        <taxon>Stachybotrys</taxon>
    </lineage>
</organism>
<dbReference type="InterPro" id="IPR051410">
    <property type="entry name" value="Ferric/Cupric_Reductase"/>
</dbReference>
<dbReference type="GO" id="GO:0005886">
    <property type="term" value="C:plasma membrane"/>
    <property type="evidence" value="ECO:0007669"/>
    <property type="project" value="UniProtKB-SubCell"/>
</dbReference>
<reference evidence="15" key="1">
    <citation type="journal article" date="2021" name="Nat. Commun.">
        <title>Genetic determinants of endophytism in the Arabidopsis root mycobiome.</title>
        <authorList>
            <person name="Mesny F."/>
            <person name="Miyauchi S."/>
            <person name="Thiergart T."/>
            <person name="Pickel B."/>
            <person name="Atanasova L."/>
            <person name="Karlsson M."/>
            <person name="Huettel B."/>
            <person name="Barry K.W."/>
            <person name="Haridas S."/>
            <person name="Chen C."/>
            <person name="Bauer D."/>
            <person name="Andreopoulos W."/>
            <person name="Pangilinan J."/>
            <person name="LaButti K."/>
            <person name="Riley R."/>
            <person name="Lipzen A."/>
            <person name="Clum A."/>
            <person name="Drula E."/>
            <person name="Henrissat B."/>
            <person name="Kohler A."/>
            <person name="Grigoriev I.V."/>
            <person name="Martin F.M."/>
            <person name="Hacquard S."/>
        </authorList>
    </citation>
    <scope>NUCLEOTIDE SEQUENCE</scope>
    <source>
        <strain evidence="15">MPI-CAGE-CH-0235</strain>
    </source>
</reference>
<keyword evidence="7" id="KW-0249">Electron transport</keyword>
<evidence type="ECO:0000256" key="13">
    <source>
        <dbReference type="SAM" id="Phobius"/>
    </source>
</evidence>
<dbReference type="InterPro" id="IPR013121">
    <property type="entry name" value="Fe_red_NAD-bd_6"/>
</dbReference>
<dbReference type="EC" id="1.16.1.9" evidence="3"/>
<evidence type="ECO:0000256" key="8">
    <source>
        <dbReference type="ARBA" id="ARBA00022989"/>
    </source>
</evidence>
<dbReference type="CDD" id="cd06186">
    <property type="entry name" value="NOX_Duox_like_FAD_NADP"/>
    <property type="match status" value="1"/>
</dbReference>